<dbReference type="Pfam" id="PF00753">
    <property type="entry name" value="Lactamase_B"/>
    <property type="match status" value="1"/>
</dbReference>
<dbReference type="InterPro" id="IPR001279">
    <property type="entry name" value="Metallo-B-lactamas"/>
</dbReference>
<dbReference type="Gene3D" id="3.60.15.10">
    <property type="entry name" value="Ribonuclease Z/Hydroxyacylglutathione hydrolase-like"/>
    <property type="match status" value="1"/>
</dbReference>
<name>A0A3P4AU53_THETH</name>
<proteinExistence type="inferred from homology"/>
<comment type="similarity">
    <text evidence="2">Belongs to the metallo-beta-lactamase superfamily.</text>
</comment>
<geneLocation type="plasmid" evidence="7 8">
    <name>4</name>
</geneLocation>
<organism evidence="7 8">
    <name type="scientific">Thermus thermophilus</name>
    <dbReference type="NCBI Taxonomy" id="274"/>
    <lineage>
        <taxon>Bacteria</taxon>
        <taxon>Thermotogati</taxon>
        <taxon>Deinococcota</taxon>
        <taxon>Deinococci</taxon>
        <taxon>Thermales</taxon>
        <taxon>Thermaceae</taxon>
        <taxon>Thermus</taxon>
    </lineage>
</organism>
<dbReference type="EMBL" id="LR027520">
    <property type="protein sequence ID" value="VCU54675.1"/>
    <property type="molecule type" value="Genomic_DNA"/>
</dbReference>
<dbReference type="PANTHER" id="PTHR42978:SF2">
    <property type="entry name" value="102 KBASES UNSTABLE REGION: FROM 1 TO 119443"/>
    <property type="match status" value="1"/>
</dbReference>
<evidence type="ECO:0000256" key="1">
    <source>
        <dbReference type="ARBA" id="ARBA00001947"/>
    </source>
</evidence>
<evidence type="ECO:0000256" key="4">
    <source>
        <dbReference type="ARBA" id="ARBA00022801"/>
    </source>
</evidence>
<feature type="domain" description="Metallo-beta-lactamase" evidence="6">
    <location>
        <begin position="21"/>
        <end position="195"/>
    </location>
</feature>
<dbReference type="Proteomes" id="UP000279841">
    <property type="component" value="Plasmid 4"/>
</dbReference>
<evidence type="ECO:0000256" key="5">
    <source>
        <dbReference type="ARBA" id="ARBA00022833"/>
    </source>
</evidence>
<keyword evidence="5" id="KW-0862">Zinc</keyword>
<gene>
    <name evidence="7" type="primary">aiiA</name>
    <name evidence="7" type="ORF">TTHNP4_00083</name>
</gene>
<reference evidence="7 8" key="1">
    <citation type="submission" date="2018-10" db="EMBL/GenBank/DDBJ databases">
        <authorList>
            <person name="Peiro R."/>
            <person name="Begona"/>
            <person name="Cbmso G."/>
            <person name="Lopez M."/>
            <person name="Gonzalez S."/>
            <person name="Sacristan E."/>
            <person name="Castillo E."/>
        </authorList>
    </citation>
    <scope>NUCLEOTIDE SEQUENCE [LARGE SCALE GENOMIC DNA]</scope>
    <source>
        <strain evidence="7">TTHNAR1</strain>
        <plasmid evidence="8">4</plasmid>
    </source>
</reference>
<dbReference type="AlphaFoldDB" id="A0A3P4AU53"/>
<dbReference type="InterPro" id="IPR036866">
    <property type="entry name" value="RibonucZ/Hydroxyglut_hydro"/>
</dbReference>
<comment type="cofactor">
    <cofactor evidence="1">
        <name>Zn(2+)</name>
        <dbReference type="ChEBI" id="CHEBI:29105"/>
    </cofactor>
</comment>
<evidence type="ECO:0000256" key="3">
    <source>
        <dbReference type="ARBA" id="ARBA00022723"/>
    </source>
</evidence>
<dbReference type="GO" id="GO:0016787">
    <property type="term" value="F:hydrolase activity"/>
    <property type="evidence" value="ECO:0007669"/>
    <property type="project" value="UniProtKB-KW"/>
</dbReference>
<sequence>MKVIPVHTGFPGRSHRGYLGLSGAYLVVGSRLLLYDTLGFGEREGLYARLEVLGVSPLDVTGVVLSHLHFDHAANADLFPWAEVYVHEAELRHAERVAKDPRLDPACLAHLPKALPRLTAVPEGPLEEGLSLLHLPGHTPGLLGLAVEGVGVLVSDAVKSRFDLEGPPAPPCLDPERALKSRERLYRFPRLFPGHDVPLRREGDRFLPEGEACLEVALPHGARVTLKL</sequence>
<dbReference type="PANTHER" id="PTHR42978">
    <property type="entry name" value="QUORUM-QUENCHING LACTONASE YTNP-RELATED-RELATED"/>
    <property type="match status" value="1"/>
</dbReference>
<keyword evidence="7" id="KW-0614">Plasmid</keyword>
<protein>
    <submittedName>
        <fullName evidence="7">N-acyl homoserine lactonase</fullName>
    </submittedName>
</protein>
<dbReference type="GO" id="GO:0046872">
    <property type="term" value="F:metal ion binding"/>
    <property type="evidence" value="ECO:0007669"/>
    <property type="project" value="UniProtKB-KW"/>
</dbReference>
<evidence type="ECO:0000256" key="2">
    <source>
        <dbReference type="ARBA" id="ARBA00007749"/>
    </source>
</evidence>
<dbReference type="InterPro" id="IPR051013">
    <property type="entry name" value="MBL_superfamily_lactonases"/>
</dbReference>
<accession>A0A3P4AU53</accession>
<evidence type="ECO:0000313" key="7">
    <source>
        <dbReference type="EMBL" id="VCU54675.1"/>
    </source>
</evidence>
<keyword evidence="3" id="KW-0479">Metal-binding</keyword>
<dbReference type="SUPFAM" id="SSF56281">
    <property type="entry name" value="Metallo-hydrolase/oxidoreductase"/>
    <property type="match status" value="1"/>
</dbReference>
<evidence type="ECO:0000313" key="8">
    <source>
        <dbReference type="Proteomes" id="UP000279841"/>
    </source>
</evidence>
<evidence type="ECO:0000259" key="6">
    <source>
        <dbReference type="SMART" id="SM00849"/>
    </source>
</evidence>
<keyword evidence="4" id="KW-0378">Hydrolase</keyword>
<dbReference type="SMART" id="SM00849">
    <property type="entry name" value="Lactamase_B"/>
    <property type="match status" value="1"/>
</dbReference>